<keyword evidence="2" id="KW-0121">Carboxypeptidase</keyword>
<evidence type="ECO:0000256" key="3">
    <source>
        <dbReference type="ARBA" id="ARBA00022670"/>
    </source>
</evidence>
<dbReference type="PRINTS" id="PR00724">
    <property type="entry name" value="CRBOXYPTASEC"/>
</dbReference>
<organism evidence="7 8">
    <name type="scientific">Neonectria magnoliae</name>
    <dbReference type="NCBI Taxonomy" id="2732573"/>
    <lineage>
        <taxon>Eukaryota</taxon>
        <taxon>Fungi</taxon>
        <taxon>Dikarya</taxon>
        <taxon>Ascomycota</taxon>
        <taxon>Pezizomycotina</taxon>
        <taxon>Sordariomycetes</taxon>
        <taxon>Hypocreomycetidae</taxon>
        <taxon>Hypocreales</taxon>
        <taxon>Nectriaceae</taxon>
        <taxon>Neonectria</taxon>
    </lineage>
</organism>
<dbReference type="EMBL" id="JAZAVK010000039">
    <property type="protein sequence ID" value="KAK7428582.1"/>
    <property type="molecule type" value="Genomic_DNA"/>
</dbReference>
<keyword evidence="4" id="KW-0378">Hydrolase</keyword>
<evidence type="ECO:0000256" key="4">
    <source>
        <dbReference type="ARBA" id="ARBA00022801"/>
    </source>
</evidence>
<accession>A0ABR1I6V1</accession>
<keyword evidence="6" id="KW-0732">Signal</keyword>
<comment type="caution">
    <text evidence="7">The sequence shown here is derived from an EMBL/GenBank/DDBJ whole genome shotgun (WGS) entry which is preliminary data.</text>
</comment>
<sequence length="495" mass="56402">MRSSILSALVLGAMIPYAACLKLIQTENAQYVNDTRLCEKNKKVPTHAGFIKVGEKNEQAKMWFHFTEARQLPAERHLVIYIGDGPGVAGSYDMLAGTGPCKIHLTRFKSVNNKFSINEWTDILYVDTPVGTGFSKGNTYIDTTETATEYMLEFLYKFFKEFPAYDFRYKGIWGVGYGAHLATSLAAEILSKNAECNKEKCPSGYNYIPINSLGLDSPHLDPTLQHKAAIDYASDNGYAEIISPKDRDHLKKEFAKKYQERWGKCGSAKYMNCEKEVEEHKALWKNLTDGVGPRRLPRLGRKVDPEDVRKPRKDHTNTMEYLFKTMANSKETRWLNQSSVQKKMGLLGGKINDKKISHTAFNLQIHDKFWESQDVIRSSLADLEYIVKCGIRTLILGGDADIIANHIGLRRIAEGIKWRSQKKFKDAKYLPLAIPRERDGAKDADAYWQTYDAGQFKTVDNLTLMKFRGVGHNIGKRKPGYLTYIFDKHSRGRFF</sequence>
<proteinExistence type="inferred from homology"/>
<keyword evidence="8" id="KW-1185">Reference proteome</keyword>
<dbReference type="InterPro" id="IPR029058">
    <property type="entry name" value="AB_hydrolase_fold"/>
</dbReference>
<reference evidence="7 8" key="1">
    <citation type="journal article" date="2025" name="Microbiol. Resour. Announc.">
        <title>Draft genome sequences for Neonectria magnoliae and Neonectria punicea, canker pathogens of Liriodendron tulipifera and Acer saccharum in West Virginia.</title>
        <authorList>
            <person name="Petronek H.M."/>
            <person name="Kasson M.T."/>
            <person name="Metheny A.M."/>
            <person name="Stauder C.M."/>
            <person name="Lovett B."/>
            <person name="Lynch S.C."/>
            <person name="Garnas J.R."/>
            <person name="Kasson L.R."/>
            <person name="Stajich J.E."/>
        </authorList>
    </citation>
    <scope>NUCLEOTIDE SEQUENCE [LARGE SCALE GENOMIC DNA]</scope>
    <source>
        <strain evidence="7 8">NRRL 64651</strain>
    </source>
</reference>
<evidence type="ECO:0000313" key="8">
    <source>
        <dbReference type="Proteomes" id="UP001498421"/>
    </source>
</evidence>
<dbReference type="PANTHER" id="PTHR11802">
    <property type="entry name" value="SERINE PROTEASE FAMILY S10 SERINE CARBOXYPEPTIDASE"/>
    <property type="match status" value="1"/>
</dbReference>
<protein>
    <submittedName>
        <fullName evidence="7">Uncharacterized protein</fullName>
    </submittedName>
</protein>
<dbReference type="Pfam" id="PF00450">
    <property type="entry name" value="Peptidase_S10"/>
    <property type="match status" value="1"/>
</dbReference>
<dbReference type="Gene3D" id="3.40.50.1820">
    <property type="entry name" value="alpha/beta hydrolase"/>
    <property type="match status" value="1"/>
</dbReference>
<keyword evidence="5" id="KW-0325">Glycoprotein</keyword>
<comment type="similarity">
    <text evidence="1">Belongs to the peptidase S10 family.</text>
</comment>
<dbReference type="PANTHER" id="PTHR11802:SF453">
    <property type="entry name" value="S1, PUTATIVE-RELATED"/>
    <property type="match status" value="1"/>
</dbReference>
<dbReference type="InterPro" id="IPR001563">
    <property type="entry name" value="Peptidase_S10"/>
</dbReference>
<feature type="signal peptide" evidence="6">
    <location>
        <begin position="1"/>
        <end position="20"/>
    </location>
</feature>
<dbReference type="SUPFAM" id="SSF53474">
    <property type="entry name" value="alpha/beta-Hydrolases"/>
    <property type="match status" value="1"/>
</dbReference>
<dbReference type="Proteomes" id="UP001498421">
    <property type="component" value="Unassembled WGS sequence"/>
</dbReference>
<gene>
    <name evidence="7" type="ORF">QQZ08_004843</name>
</gene>
<evidence type="ECO:0000313" key="7">
    <source>
        <dbReference type="EMBL" id="KAK7428582.1"/>
    </source>
</evidence>
<evidence type="ECO:0000256" key="2">
    <source>
        <dbReference type="ARBA" id="ARBA00022645"/>
    </source>
</evidence>
<keyword evidence="3" id="KW-0645">Protease</keyword>
<evidence type="ECO:0000256" key="6">
    <source>
        <dbReference type="SAM" id="SignalP"/>
    </source>
</evidence>
<evidence type="ECO:0000256" key="5">
    <source>
        <dbReference type="ARBA" id="ARBA00023180"/>
    </source>
</evidence>
<feature type="chain" id="PRO_5046655116" evidence="6">
    <location>
        <begin position="21"/>
        <end position="495"/>
    </location>
</feature>
<name>A0ABR1I6V1_9HYPO</name>
<evidence type="ECO:0000256" key="1">
    <source>
        <dbReference type="ARBA" id="ARBA00009431"/>
    </source>
</evidence>